<dbReference type="Proteomes" id="UP000006637">
    <property type="component" value="Chromosome"/>
</dbReference>
<dbReference type="AlphaFoldDB" id="Q1AUD4"/>
<proteinExistence type="predicted"/>
<dbReference type="RefSeq" id="WP_011565009.1">
    <property type="nucleotide sequence ID" value="NC_008148.1"/>
</dbReference>
<keyword evidence="3" id="KW-1185">Reference proteome</keyword>
<feature type="transmembrane region" description="Helical" evidence="1">
    <location>
        <begin position="27"/>
        <end position="50"/>
    </location>
</feature>
<dbReference type="HOGENOM" id="CLU_160040_2_3_11"/>
<feature type="transmembrane region" description="Helical" evidence="1">
    <location>
        <begin position="62"/>
        <end position="81"/>
    </location>
</feature>
<keyword evidence="1" id="KW-0812">Transmembrane</keyword>
<evidence type="ECO:0000313" key="3">
    <source>
        <dbReference type="Proteomes" id="UP000006637"/>
    </source>
</evidence>
<keyword evidence="1" id="KW-0472">Membrane</keyword>
<accession>Q1AUD4</accession>
<reference evidence="2 3" key="1">
    <citation type="submission" date="2006-06" db="EMBL/GenBank/DDBJ databases">
        <title>Complete sequence of Rubrobacter xylanophilus DSM 9941.</title>
        <authorList>
            <consortium name="US DOE Joint Genome Institute"/>
            <person name="Copeland A."/>
            <person name="Lucas S."/>
            <person name="Lapidus A."/>
            <person name="Barry K."/>
            <person name="Detter J.C."/>
            <person name="Glavina del Rio T."/>
            <person name="Hammon N."/>
            <person name="Israni S."/>
            <person name="Dalin E."/>
            <person name="Tice H."/>
            <person name="Pitluck S."/>
            <person name="Munk A.C."/>
            <person name="Brettin T."/>
            <person name="Bruce D."/>
            <person name="Han C."/>
            <person name="Tapia R."/>
            <person name="Gilna P."/>
            <person name="Schmutz J."/>
            <person name="Larimer F."/>
            <person name="Land M."/>
            <person name="Hauser L."/>
            <person name="Kyrpides N."/>
            <person name="Lykidis A."/>
            <person name="da Costa M.S."/>
            <person name="Rainey F.A."/>
            <person name="Empadinhas N."/>
            <person name="Jolivet E."/>
            <person name="Battista J.R."/>
            <person name="Richardson P."/>
        </authorList>
    </citation>
    <scope>NUCLEOTIDE SEQUENCE [LARGE SCALE GENOMIC DNA]</scope>
    <source>
        <strain evidence="3">DSM 9941 / NBRC 16129 / PRD-1</strain>
    </source>
</reference>
<dbReference type="STRING" id="266117.Rxyl_2049"/>
<protein>
    <submittedName>
        <fullName evidence="2">Putative transglycosylase associated protein</fullName>
    </submittedName>
</protein>
<dbReference type="EMBL" id="CP000386">
    <property type="protein sequence ID" value="ABG04994.1"/>
    <property type="molecule type" value="Genomic_DNA"/>
</dbReference>
<evidence type="ECO:0000256" key="1">
    <source>
        <dbReference type="SAM" id="Phobius"/>
    </source>
</evidence>
<name>Q1AUD4_RUBXD</name>
<sequence>MDLLGWIGVGLLAAVAGELVLPGRNPGGIGTALLVGAAGALLARLAAGLLGGEGAAGFGVPSILWATLGSLALLALFRLAAAPGNG</sequence>
<gene>
    <name evidence="2" type="ordered locus">Rxyl_2049</name>
</gene>
<keyword evidence="1" id="KW-1133">Transmembrane helix</keyword>
<organism evidence="2 3">
    <name type="scientific">Rubrobacter xylanophilus (strain DSM 9941 / JCM 11954 / NBRC 16129 / PRD-1)</name>
    <dbReference type="NCBI Taxonomy" id="266117"/>
    <lineage>
        <taxon>Bacteria</taxon>
        <taxon>Bacillati</taxon>
        <taxon>Actinomycetota</taxon>
        <taxon>Rubrobacteria</taxon>
        <taxon>Rubrobacterales</taxon>
        <taxon>Rubrobacteraceae</taxon>
        <taxon>Rubrobacter</taxon>
    </lineage>
</organism>
<dbReference type="KEGG" id="rxy:Rxyl_2049"/>
<evidence type="ECO:0000313" key="2">
    <source>
        <dbReference type="EMBL" id="ABG04994.1"/>
    </source>
</evidence>